<organism evidence="1 2">
    <name type="scientific">Xenorhabdus bovienii (strain SS-2004)</name>
    <name type="common">Xenorhabdus nematophila subsp. bovienii</name>
    <dbReference type="NCBI Taxonomy" id="406818"/>
    <lineage>
        <taxon>Bacteria</taxon>
        <taxon>Pseudomonadati</taxon>
        <taxon>Pseudomonadota</taxon>
        <taxon>Gammaproteobacteria</taxon>
        <taxon>Enterobacterales</taxon>
        <taxon>Morganellaceae</taxon>
        <taxon>Xenorhabdus</taxon>
    </lineage>
</organism>
<dbReference type="AlphaFoldDB" id="D3UWL3"/>
<dbReference type="PATRIC" id="fig|406818.4.peg.638"/>
<reference evidence="1" key="1">
    <citation type="journal article" date="2011" name="PLoS ONE">
        <title>The entomopathogenic bacterial endosymbionts xenorhabdus and photorhabdus: convergent lifestyles from divergent genomes.</title>
        <authorList>
            <person name="Chaston J.M."/>
            <person name="Suen G."/>
            <person name="Tucker S.L."/>
            <person name="Andersen A.W."/>
            <person name="Bhasin A."/>
            <person name="Bode E."/>
            <person name="Bode H.B."/>
            <person name="Brachmann A.O."/>
            <person name="Cowles C.E."/>
            <person name="Cowles K.N."/>
            <person name="Darby C."/>
            <person name="de Leon L."/>
            <person name="Drace K."/>
            <person name="Du Z."/>
            <person name="Givaudan A."/>
            <person name="Herbert Tran E.E."/>
            <person name="Jewell K.A."/>
            <person name="Knack J.J."/>
            <person name="Krasomil-Osterfeld K.C."/>
            <person name="Kukor R."/>
            <person name="Lanois A."/>
            <person name="Latreille P."/>
            <person name="Leimgruber N.K."/>
            <person name="Lipke C.M."/>
            <person name="Liu R."/>
            <person name="Lu X."/>
            <person name="Martens E.C."/>
            <person name="Marri P.R."/>
            <person name="Medigue C."/>
            <person name="Menard M.L."/>
            <person name="Miller N.M."/>
            <person name="Morales-Soto N."/>
            <person name="Norton S."/>
            <person name="Ogier J.C."/>
            <person name="Orchard S.S."/>
            <person name="Park D."/>
            <person name="Park Y."/>
            <person name="Qurollo B.A."/>
            <person name="Sugar D.R."/>
            <person name="Richards G.R."/>
            <person name="Rouy Z."/>
            <person name="Slominski B."/>
            <person name="Slominski K."/>
            <person name="Snyder H."/>
            <person name="Tjaden B.C."/>
            <person name="van der Hoeven R."/>
            <person name="Welch R.D."/>
            <person name="Wheeler C."/>
            <person name="Xiang B."/>
            <person name="Barbazuk B."/>
            <person name="Gaudriault S."/>
            <person name="Goodner B."/>
            <person name="Slater S.C."/>
            <person name="Forst S."/>
            <person name="Goldman B.S."/>
            <person name="Goodrich-Blair H."/>
        </authorList>
    </citation>
    <scope>NUCLEOTIDE SEQUENCE [LARGE SCALE GENOMIC DNA]</scope>
    <source>
        <strain evidence="1">SS-2004</strain>
    </source>
</reference>
<dbReference type="Proteomes" id="UP000002045">
    <property type="component" value="Chromosome"/>
</dbReference>
<dbReference type="EMBL" id="FN667741">
    <property type="protein sequence ID" value="CBJ79848.1"/>
    <property type="molecule type" value="Genomic_DNA"/>
</dbReference>
<accession>D3UWL3</accession>
<evidence type="ECO:0000313" key="1">
    <source>
        <dbReference type="EMBL" id="CBJ79848.1"/>
    </source>
</evidence>
<dbReference type="KEGG" id="xbo:XBJ1_0707"/>
<gene>
    <name evidence="1" type="ordered locus">XBJ1_0707</name>
</gene>
<name>D3UWL3_XENBS</name>
<sequence>MTEYPEYVDYCLIEWYESEVILDFTIPIPDAKKEELDKVGCFIDSNEWTPTLSEKDVAYKLIFDEKMIFIWSALSNRANECRNPYMFYQSLTDEIISAIKGPSDWDLLTQKQKEEKTEKIKKLSFELNKEISNTPLDVSIMNYASHESYFQRFKRMHNSEKSNNMLDHHLEKYCFYKNSHFLPKYGHEGAIGWAWNSVGVTSPSISSFLQDLNEQANSFKCESILKRKNQIKRTFFVRKISAFFSDNFGTPLHNITATISSVFLDEDITIEEVRSMIR</sequence>
<dbReference type="HOGENOM" id="CLU_1000960_0_0_6"/>
<protein>
    <submittedName>
        <fullName evidence="1">Uncharacterized protein</fullName>
    </submittedName>
</protein>
<evidence type="ECO:0000313" key="2">
    <source>
        <dbReference type="Proteomes" id="UP000002045"/>
    </source>
</evidence>
<proteinExistence type="predicted"/>
<dbReference type="RefSeq" id="WP_012987293.1">
    <property type="nucleotide sequence ID" value="NC_013892.1"/>
</dbReference>
<dbReference type="STRING" id="406818.XBJ1_0707"/>